<organism evidence="5 6">
    <name type="scientific">SAR86 cluster bacterium</name>
    <dbReference type="NCBI Taxonomy" id="2030880"/>
    <lineage>
        <taxon>Bacteria</taxon>
        <taxon>Pseudomonadati</taxon>
        <taxon>Pseudomonadota</taxon>
        <taxon>Gammaproteobacteria</taxon>
        <taxon>SAR86 cluster</taxon>
    </lineage>
</organism>
<sequence>MTFAITYSRAQIGIEAPLITVEADISQGLPQIQIVGMPATTVKEAKDRVKSAIANVGLKTPSRRVTVNLAPADLPKQGGRYDLAIAVSILAANGDLPQNALQQCEWLGELALDGQLRPVNGVLPAAIQSAAANRELIVPTLNGSEANLAGPTNVRVANNLLEVIAHLKGSAILPRPETIPITSEAQEDAGIADVRGQLVAKRGLVIAAAGSHNLMFIGPPGTGKTMLANRLRSLLPPLSTQEALEVAAVHSVSNYTFDPLTWGQRPFRSPHHTTSSIALVGGSSPPRPGEISLAHNGILFLDELPEFSRRVLEVLREPLESGHIMISRAQYQVCYPARFQLVAAMNACPCGSFGDIRQPCNCSQERITAYRNRVSGPLLDRIDLHVSVPSLERGLLSDPDYSPDIMAHEVATAQVLSARKLMFERAGKPNAYLSSAEVSRDCKLSEADGKLMDRAMEKLGLSARGYFKVLKIARTIADMAGAANLATPHLTEALAFRQLDRSRTI</sequence>
<dbReference type="InterPro" id="IPR045006">
    <property type="entry name" value="CHLI-like"/>
</dbReference>
<keyword evidence="2" id="KW-0547">Nucleotide-binding</keyword>
<evidence type="ECO:0000256" key="2">
    <source>
        <dbReference type="ARBA" id="ARBA00022741"/>
    </source>
</evidence>
<gene>
    <name evidence="5" type="ORF">HQ497_01090</name>
</gene>
<dbReference type="AlphaFoldDB" id="A0A972VTF0"/>
<dbReference type="GO" id="GO:0003677">
    <property type="term" value="F:DNA binding"/>
    <property type="evidence" value="ECO:0007669"/>
    <property type="project" value="InterPro"/>
</dbReference>
<dbReference type="PROSITE" id="PS00676">
    <property type="entry name" value="SIGMA54_INTERACT_2"/>
    <property type="match status" value="1"/>
</dbReference>
<evidence type="ECO:0000256" key="1">
    <source>
        <dbReference type="ARBA" id="ARBA00006354"/>
    </source>
</evidence>
<comment type="similarity">
    <text evidence="1">Belongs to the Mg-chelatase subunits D/I family. ComM subfamily.</text>
</comment>
<evidence type="ECO:0000259" key="4">
    <source>
        <dbReference type="SMART" id="SM00382"/>
    </source>
</evidence>
<dbReference type="InterPro" id="IPR014721">
    <property type="entry name" value="Ribsml_uS5_D2-typ_fold_subgr"/>
</dbReference>
<dbReference type="InterPro" id="IPR001208">
    <property type="entry name" value="MCM_dom"/>
</dbReference>
<reference evidence="5" key="1">
    <citation type="submission" date="2020-05" db="EMBL/GenBank/DDBJ databases">
        <title>Sulfur intermediates as new biogeochemical hubs in an aquatic model microbial ecosystem.</title>
        <authorList>
            <person name="Vigneron A."/>
        </authorList>
    </citation>
    <scope>NUCLEOTIDE SEQUENCE</scope>
    <source>
        <strain evidence="5">Bin.250</strain>
    </source>
</reference>
<dbReference type="PANTHER" id="PTHR32039:SF7">
    <property type="entry name" value="COMPETENCE PROTEIN COMM"/>
    <property type="match status" value="1"/>
</dbReference>
<accession>A0A972VTF0</accession>
<protein>
    <submittedName>
        <fullName evidence="5">YifB family Mg chelatase-like AAA ATPase</fullName>
    </submittedName>
</protein>
<dbReference type="EMBL" id="JABMOJ010000041">
    <property type="protein sequence ID" value="NQV63933.1"/>
    <property type="molecule type" value="Genomic_DNA"/>
</dbReference>
<dbReference type="PANTHER" id="PTHR32039">
    <property type="entry name" value="MAGNESIUM-CHELATASE SUBUNIT CHLI"/>
    <property type="match status" value="1"/>
</dbReference>
<dbReference type="Pfam" id="PF13541">
    <property type="entry name" value="ChlI"/>
    <property type="match status" value="1"/>
</dbReference>
<dbReference type="SUPFAM" id="SSF52540">
    <property type="entry name" value="P-loop containing nucleoside triphosphate hydrolases"/>
    <property type="match status" value="1"/>
</dbReference>
<dbReference type="InterPro" id="IPR004482">
    <property type="entry name" value="Mg_chelat-rel"/>
</dbReference>
<dbReference type="PRINTS" id="PR01657">
    <property type="entry name" value="MCMFAMILY"/>
</dbReference>
<dbReference type="InterPro" id="IPR025943">
    <property type="entry name" value="Sigma_54_int_dom_ATP-bd_2"/>
</dbReference>
<evidence type="ECO:0000256" key="3">
    <source>
        <dbReference type="ARBA" id="ARBA00022840"/>
    </source>
</evidence>
<dbReference type="NCBIfam" id="TIGR00368">
    <property type="entry name" value="YifB family Mg chelatase-like AAA ATPase"/>
    <property type="match status" value="1"/>
</dbReference>
<dbReference type="InterPro" id="IPR003593">
    <property type="entry name" value="AAA+_ATPase"/>
</dbReference>
<dbReference type="InterPro" id="IPR020568">
    <property type="entry name" value="Ribosomal_Su5_D2-typ_SF"/>
</dbReference>
<feature type="domain" description="AAA+ ATPase" evidence="4">
    <location>
        <begin position="210"/>
        <end position="392"/>
    </location>
</feature>
<dbReference type="InterPro" id="IPR025158">
    <property type="entry name" value="Mg_chelat-rel_C"/>
</dbReference>
<dbReference type="Gene3D" id="3.40.50.300">
    <property type="entry name" value="P-loop containing nucleotide triphosphate hydrolases"/>
    <property type="match status" value="1"/>
</dbReference>
<proteinExistence type="inferred from homology"/>
<comment type="caution">
    <text evidence="5">The sequence shown here is derived from an EMBL/GenBank/DDBJ whole genome shotgun (WGS) entry which is preliminary data.</text>
</comment>
<dbReference type="Gene3D" id="3.30.230.10">
    <property type="match status" value="1"/>
</dbReference>
<dbReference type="InterPro" id="IPR027417">
    <property type="entry name" value="P-loop_NTPase"/>
</dbReference>
<dbReference type="Pfam" id="PF01078">
    <property type="entry name" value="Mg_chelatase"/>
    <property type="match status" value="1"/>
</dbReference>
<evidence type="ECO:0000313" key="5">
    <source>
        <dbReference type="EMBL" id="NQV63933.1"/>
    </source>
</evidence>
<dbReference type="InterPro" id="IPR000523">
    <property type="entry name" value="Mg_chelatse_chII-like_cat_dom"/>
</dbReference>
<dbReference type="SUPFAM" id="SSF54211">
    <property type="entry name" value="Ribosomal protein S5 domain 2-like"/>
    <property type="match status" value="1"/>
</dbReference>
<name>A0A972VTF0_9GAMM</name>
<dbReference type="Pfam" id="PF13335">
    <property type="entry name" value="Mg_chelatase_C"/>
    <property type="match status" value="1"/>
</dbReference>
<dbReference type="GO" id="GO:0005524">
    <property type="term" value="F:ATP binding"/>
    <property type="evidence" value="ECO:0007669"/>
    <property type="project" value="UniProtKB-KW"/>
</dbReference>
<dbReference type="Proteomes" id="UP000754644">
    <property type="component" value="Unassembled WGS sequence"/>
</dbReference>
<evidence type="ECO:0000313" key="6">
    <source>
        <dbReference type="Proteomes" id="UP000754644"/>
    </source>
</evidence>
<keyword evidence="3" id="KW-0067">ATP-binding</keyword>
<dbReference type="SMART" id="SM00382">
    <property type="entry name" value="AAA"/>
    <property type="match status" value="1"/>
</dbReference>